<accession>A0AAD3T246</accession>
<sequence>MRCEKGNASRVEANGADCVLKFEFRERLCRREGGREKMTAVGLESNGGRIGFGGKELATVGLETNPTVENESL</sequence>
<keyword evidence="2" id="KW-1185">Reference proteome</keyword>
<evidence type="ECO:0000313" key="2">
    <source>
        <dbReference type="Proteomes" id="UP001279734"/>
    </source>
</evidence>
<dbReference type="Proteomes" id="UP001279734">
    <property type="component" value="Unassembled WGS sequence"/>
</dbReference>
<gene>
    <name evidence="1" type="ORF">Nepgr_022453</name>
</gene>
<protein>
    <submittedName>
        <fullName evidence="1">Uncharacterized protein</fullName>
    </submittedName>
</protein>
<comment type="caution">
    <text evidence="1">The sequence shown here is derived from an EMBL/GenBank/DDBJ whole genome shotgun (WGS) entry which is preliminary data.</text>
</comment>
<reference evidence="1" key="1">
    <citation type="submission" date="2023-05" db="EMBL/GenBank/DDBJ databases">
        <title>Nepenthes gracilis genome sequencing.</title>
        <authorList>
            <person name="Fukushima K."/>
        </authorList>
    </citation>
    <scope>NUCLEOTIDE SEQUENCE</scope>
    <source>
        <strain evidence="1">SING2019-196</strain>
    </source>
</reference>
<evidence type="ECO:0000313" key="1">
    <source>
        <dbReference type="EMBL" id="GMH20612.1"/>
    </source>
</evidence>
<proteinExistence type="predicted"/>
<dbReference type="AlphaFoldDB" id="A0AAD3T246"/>
<organism evidence="1 2">
    <name type="scientific">Nepenthes gracilis</name>
    <name type="common">Slender pitcher plant</name>
    <dbReference type="NCBI Taxonomy" id="150966"/>
    <lineage>
        <taxon>Eukaryota</taxon>
        <taxon>Viridiplantae</taxon>
        <taxon>Streptophyta</taxon>
        <taxon>Embryophyta</taxon>
        <taxon>Tracheophyta</taxon>
        <taxon>Spermatophyta</taxon>
        <taxon>Magnoliopsida</taxon>
        <taxon>eudicotyledons</taxon>
        <taxon>Gunneridae</taxon>
        <taxon>Pentapetalae</taxon>
        <taxon>Caryophyllales</taxon>
        <taxon>Nepenthaceae</taxon>
        <taxon>Nepenthes</taxon>
    </lineage>
</organism>
<name>A0AAD3T246_NEPGR</name>
<dbReference type="EMBL" id="BSYO01000022">
    <property type="protein sequence ID" value="GMH20612.1"/>
    <property type="molecule type" value="Genomic_DNA"/>
</dbReference>